<gene>
    <name evidence="7" type="ORF">VCS650_LOCUS42405</name>
</gene>
<sequence length="309" mass="35522">MINLNQLYDNDVDENAASVRLSCFAQSLQLCVRDGLKNGSHMSKVLNKRKTLAKFSHKSNPFYQLSIKSQAEIHVTASFVVPGIVHLTCYLREGKKKIVVCNKFIEQLQLSIEKRFVGVINRLYKLNVEEDDPFNDPLYFIASVLDPSFKFYWIRDLQLPAHTEKRVKQNIIQLIFDEMSKDLRAPSSKKVSDKNSSSSASDYKKIKLFDYNGYIDDDSSNYTTSIDPSAELNAYLIDPIRLKFSEYWARSQLKNLRKLVVRIASVQVSSAPVERVFSHVGIILSQRRTHMGEQLFKDLVFVKVNQNLL</sequence>
<dbReference type="SUPFAM" id="SSF53098">
    <property type="entry name" value="Ribonuclease H-like"/>
    <property type="match status" value="1"/>
</dbReference>
<dbReference type="InterPro" id="IPR008906">
    <property type="entry name" value="HATC_C_dom"/>
</dbReference>
<evidence type="ECO:0000256" key="3">
    <source>
        <dbReference type="ARBA" id="ARBA00022771"/>
    </source>
</evidence>
<evidence type="ECO:0000259" key="6">
    <source>
        <dbReference type="Pfam" id="PF05699"/>
    </source>
</evidence>
<feature type="domain" description="HAT C-terminal dimerisation" evidence="6">
    <location>
        <begin position="246"/>
        <end position="303"/>
    </location>
</feature>
<evidence type="ECO:0000256" key="5">
    <source>
        <dbReference type="ARBA" id="ARBA00023242"/>
    </source>
</evidence>
<dbReference type="Proteomes" id="UP000663891">
    <property type="component" value="Unassembled WGS sequence"/>
</dbReference>
<dbReference type="GO" id="GO:0005634">
    <property type="term" value="C:nucleus"/>
    <property type="evidence" value="ECO:0007669"/>
    <property type="project" value="UniProtKB-SubCell"/>
</dbReference>
<evidence type="ECO:0000256" key="2">
    <source>
        <dbReference type="ARBA" id="ARBA00022723"/>
    </source>
</evidence>
<keyword evidence="4" id="KW-0862">Zinc</keyword>
<dbReference type="Pfam" id="PF05699">
    <property type="entry name" value="Dimer_Tnp_hAT"/>
    <property type="match status" value="1"/>
</dbReference>
<reference evidence="7" key="1">
    <citation type="submission" date="2021-02" db="EMBL/GenBank/DDBJ databases">
        <authorList>
            <person name="Nowell W R."/>
        </authorList>
    </citation>
    <scope>NUCLEOTIDE SEQUENCE</scope>
</reference>
<keyword evidence="2" id="KW-0479">Metal-binding</keyword>
<dbReference type="EMBL" id="CAJNON010002218">
    <property type="protein sequence ID" value="CAF1503948.1"/>
    <property type="molecule type" value="Genomic_DNA"/>
</dbReference>
<name>A0A815TCD4_9BILA</name>
<dbReference type="GO" id="GO:0046983">
    <property type="term" value="F:protein dimerization activity"/>
    <property type="evidence" value="ECO:0007669"/>
    <property type="project" value="InterPro"/>
</dbReference>
<dbReference type="InterPro" id="IPR012337">
    <property type="entry name" value="RNaseH-like_sf"/>
</dbReference>
<proteinExistence type="predicted"/>
<dbReference type="AlphaFoldDB" id="A0A815TCD4"/>
<dbReference type="GO" id="GO:0008270">
    <property type="term" value="F:zinc ion binding"/>
    <property type="evidence" value="ECO:0007669"/>
    <property type="project" value="UniProtKB-KW"/>
</dbReference>
<accession>A0A815TCD4</accession>
<organism evidence="7 8">
    <name type="scientific">Adineta steineri</name>
    <dbReference type="NCBI Taxonomy" id="433720"/>
    <lineage>
        <taxon>Eukaryota</taxon>
        <taxon>Metazoa</taxon>
        <taxon>Spiralia</taxon>
        <taxon>Gnathifera</taxon>
        <taxon>Rotifera</taxon>
        <taxon>Eurotatoria</taxon>
        <taxon>Bdelloidea</taxon>
        <taxon>Adinetida</taxon>
        <taxon>Adinetidae</taxon>
        <taxon>Adineta</taxon>
    </lineage>
</organism>
<dbReference type="PANTHER" id="PTHR46481:SF10">
    <property type="entry name" value="ZINC FINGER BED DOMAIN-CONTAINING PROTEIN 39"/>
    <property type="match status" value="1"/>
</dbReference>
<dbReference type="InterPro" id="IPR052035">
    <property type="entry name" value="ZnF_BED_domain_contain"/>
</dbReference>
<comment type="subcellular location">
    <subcellularLocation>
        <location evidence="1">Nucleus</location>
    </subcellularLocation>
</comment>
<evidence type="ECO:0000256" key="4">
    <source>
        <dbReference type="ARBA" id="ARBA00022833"/>
    </source>
</evidence>
<keyword evidence="3" id="KW-0863">Zinc-finger</keyword>
<dbReference type="OrthoDB" id="10057873at2759"/>
<keyword evidence="5" id="KW-0539">Nucleus</keyword>
<dbReference type="PANTHER" id="PTHR46481">
    <property type="entry name" value="ZINC FINGER BED DOMAIN-CONTAINING PROTEIN 4"/>
    <property type="match status" value="1"/>
</dbReference>
<comment type="caution">
    <text evidence="7">The sequence shown here is derived from an EMBL/GenBank/DDBJ whole genome shotgun (WGS) entry which is preliminary data.</text>
</comment>
<protein>
    <recommendedName>
        <fullName evidence="6">HAT C-terminal dimerisation domain-containing protein</fullName>
    </recommendedName>
</protein>
<evidence type="ECO:0000313" key="8">
    <source>
        <dbReference type="Proteomes" id="UP000663891"/>
    </source>
</evidence>
<evidence type="ECO:0000256" key="1">
    <source>
        <dbReference type="ARBA" id="ARBA00004123"/>
    </source>
</evidence>
<evidence type="ECO:0000313" key="7">
    <source>
        <dbReference type="EMBL" id="CAF1503948.1"/>
    </source>
</evidence>